<feature type="transmembrane region" description="Helical" evidence="5">
    <location>
        <begin position="12"/>
        <end position="30"/>
    </location>
</feature>
<evidence type="ECO:0000256" key="5">
    <source>
        <dbReference type="SAM" id="Phobius"/>
    </source>
</evidence>
<feature type="transmembrane region" description="Helical" evidence="5">
    <location>
        <begin position="78"/>
        <end position="97"/>
    </location>
</feature>
<comment type="subcellular location">
    <subcellularLocation>
        <location evidence="1">Membrane</location>
        <topology evidence="1">Multi-pass membrane protein</topology>
    </subcellularLocation>
</comment>
<reference evidence="7 8" key="1">
    <citation type="submission" date="2019-09" db="EMBL/GenBank/DDBJ databases">
        <title>YIM 132548 draft genome.</title>
        <authorList>
            <person name="Jiang L."/>
        </authorList>
    </citation>
    <scope>NUCLEOTIDE SEQUENCE [LARGE SCALE GENOMIC DNA]</scope>
    <source>
        <strain evidence="7 8">YIM 132548</strain>
    </source>
</reference>
<dbReference type="PANTHER" id="PTHR37422:SF13">
    <property type="entry name" value="LIPOPOLYSACCHARIDE BIOSYNTHESIS PROTEIN PA4999-RELATED"/>
    <property type="match status" value="1"/>
</dbReference>
<proteinExistence type="predicted"/>
<evidence type="ECO:0000313" key="7">
    <source>
        <dbReference type="EMBL" id="KAB1070760.1"/>
    </source>
</evidence>
<accession>A0A6N6MKP9</accession>
<evidence type="ECO:0000256" key="4">
    <source>
        <dbReference type="ARBA" id="ARBA00023136"/>
    </source>
</evidence>
<protein>
    <recommendedName>
        <fullName evidence="6">O-antigen ligase-related domain-containing protein</fullName>
    </recommendedName>
</protein>
<evidence type="ECO:0000313" key="8">
    <source>
        <dbReference type="Proteomes" id="UP000441523"/>
    </source>
</evidence>
<keyword evidence="4 5" id="KW-0472">Membrane</keyword>
<dbReference type="PANTHER" id="PTHR37422">
    <property type="entry name" value="TEICHURONIC ACID BIOSYNTHESIS PROTEIN TUAE"/>
    <property type="match status" value="1"/>
</dbReference>
<feature type="transmembrane region" description="Helical" evidence="5">
    <location>
        <begin position="166"/>
        <end position="185"/>
    </location>
</feature>
<sequence length="422" mass="45145">MALLPERRGRMTVTQPINLIVGIVLAYLASYCDQAIDFVYGVPPLYGQVVCLAALFACAFADLAFGDGRSFVLTRWQARFIALLGVYAVWVAASFLYSSQSEITIERLVTLWKPVAFMVVCVPLFRRRGAAESLRFACLVTALLGSGLAIYDFFVPTFSTVPGRGAGFYLNPNDAGFMLVALAIVASSQSRVGRNCLLWAVVTPGVFATFSRGAWLMLIIGLSGQALLGHFGGGRGRFIFVGAIGVVLAFLSVLYATGGLYEFVATTSLASYLDPNTVVRLGAYGANLDDASALERQAALELGLQTFYSAPILGRGIGYTFEWDFRVSTHNAYAMFLAEMGLVGFGIYCALLAVALSAATGSGRLLVLLFAFASFFSHNMLDVPGIALVLVLAVTAPGEASRWQVAIGSRVAGRPANLRSWS</sequence>
<feature type="transmembrane region" description="Helical" evidence="5">
    <location>
        <begin position="238"/>
        <end position="261"/>
    </location>
</feature>
<keyword evidence="8" id="KW-1185">Reference proteome</keyword>
<dbReference type="EMBL" id="VZZJ01000024">
    <property type="protein sequence ID" value="KAB1070760.1"/>
    <property type="molecule type" value="Genomic_DNA"/>
</dbReference>
<feature type="transmembrane region" description="Helical" evidence="5">
    <location>
        <begin position="133"/>
        <end position="154"/>
    </location>
</feature>
<feature type="transmembrane region" description="Helical" evidence="5">
    <location>
        <begin position="336"/>
        <end position="359"/>
    </location>
</feature>
<gene>
    <name evidence="7" type="ORF">F6X51_21550</name>
</gene>
<dbReference type="Pfam" id="PF04932">
    <property type="entry name" value="Wzy_C"/>
    <property type="match status" value="1"/>
</dbReference>
<feature type="transmembrane region" description="Helical" evidence="5">
    <location>
        <begin position="365"/>
        <end position="394"/>
    </location>
</feature>
<comment type="caution">
    <text evidence="7">The sequence shown here is derived from an EMBL/GenBank/DDBJ whole genome shotgun (WGS) entry which is preliminary data.</text>
</comment>
<dbReference type="GO" id="GO:0016020">
    <property type="term" value="C:membrane"/>
    <property type="evidence" value="ECO:0007669"/>
    <property type="project" value="UniProtKB-SubCell"/>
</dbReference>
<evidence type="ECO:0000256" key="1">
    <source>
        <dbReference type="ARBA" id="ARBA00004141"/>
    </source>
</evidence>
<dbReference type="AlphaFoldDB" id="A0A6N6MKP9"/>
<name>A0A6N6MKP9_9HYPH</name>
<dbReference type="Proteomes" id="UP000441523">
    <property type="component" value="Unassembled WGS sequence"/>
</dbReference>
<dbReference type="InterPro" id="IPR007016">
    <property type="entry name" value="O-antigen_ligase-rel_domated"/>
</dbReference>
<feature type="transmembrane region" description="Helical" evidence="5">
    <location>
        <begin position="45"/>
        <end position="66"/>
    </location>
</feature>
<evidence type="ECO:0000259" key="6">
    <source>
        <dbReference type="Pfam" id="PF04932"/>
    </source>
</evidence>
<evidence type="ECO:0000256" key="3">
    <source>
        <dbReference type="ARBA" id="ARBA00022989"/>
    </source>
</evidence>
<keyword evidence="3 5" id="KW-1133">Transmembrane helix</keyword>
<feature type="transmembrane region" description="Helical" evidence="5">
    <location>
        <begin position="197"/>
        <end position="218"/>
    </location>
</feature>
<organism evidence="7 8">
    <name type="scientific">Methylobacterium planeticum</name>
    <dbReference type="NCBI Taxonomy" id="2615211"/>
    <lineage>
        <taxon>Bacteria</taxon>
        <taxon>Pseudomonadati</taxon>
        <taxon>Pseudomonadota</taxon>
        <taxon>Alphaproteobacteria</taxon>
        <taxon>Hyphomicrobiales</taxon>
        <taxon>Methylobacteriaceae</taxon>
        <taxon>Methylobacterium</taxon>
    </lineage>
</organism>
<feature type="domain" description="O-antigen ligase-related" evidence="6">
    <location>
        <begin position="205"/>
        <end position="348"/>
    </location>
</feature>
<dbReference type="InterPro" id="IPR051533">
    <property type="entry name" value="WaaL-like"/>
</dbReference>
<keyword evidence="2 5" id="KW-0812">Transmembrane</keyword>
<evidence type="ECO:0000256" key="2">
    <source>
        <dbReference type="ARBA" id="ARBA00022692"/>
    </source>
</evidence>